<dbReference type="Pfam" id="PF20256">
    <property type="entry name" value="MoCoBD_2"/>
    <property type="match status" value="2"/>
</dbReference>
<dbReference type="SUPFAM" id="SSF54665">
    <property type="entry name" value="CO dehydrogenase molybdoprotein N-domain-like"/>
    <property type="match status" value="1"/>
</dbReference>
<comment type="caution">
    <text evidence="4">The sequence shown here is derived from an EMBL/GenBank/DDBJ whole genome shotgun (WGS) entry which is preliminary data.</text>
</comment>
<dbReference type="Proteomes" id="UP000460221">
    <property type="component" value="Unassembled WGS sequence"/>
</dbReference>
<evidence type="ECO:0000313" key="4">
    <source>
        <dbReference type="EMBL" id="MTD14798.1"/>
    </source>
</evidence>
<name>A0A7K1FL11_9ACTN</name>
<dbReference type="InterPro" id="IPR036856">
    <property type="entry name" value="Ald_Oxase/Xan_DH_a/b_sf"/>
</dbReference>
<reference evidence="4 5" key="1">
    <citation type="submission" date="2019-11" db="EMBL/GenBank/DDBJ databases">
        <authorList>
            <person name="Jiang L.-Q."/>
        </authorList>
    </citation>
    <scope>NUCLEOTIDE SEQUENCE [LARGE SCALE GENOMIC DNA]</scope>
    <source>
        <strain evidence="4 5">YIM 132087</strain>
    </source>
</reference>
<dbReference type="EMBL" id="WLYK01000005">
    <property type="protein sequence ID" value="MTD14798.1"/>
    <property type="molecule type" value="Genomic_DNA"/>
</dbReference>
<dbReference type="Gene3D" id="3.30.365.10">
    <property type="entry name" value="Aldehyde oxidase/xanthine dehydrogenase, molybdopterin binding domain"/>
    <property type="match status" value="4"/>
</dbReference>
<accession>A0A7K1FL11</accession>
<gene>
    <name evidence="4" type="ORF">GIS00_12690</name>
</gene>
<dbReference type="InterPro" id="IPR000674">
    <property type="entry name" value="Ald_Oxase/Xan_DH_a/b"/>
</dbReference>
<dbReference type="Gene3D" id="3.90.1170.50">
    <property type="entry name" value="Aldehyde oxidase/xanthine dehydrogenase, a/b hammerhead"/>
    <property type="match status" value="1"/>
</dbReference>
<dbReference type="AlphaFoldDB" id="A0A7K1FL11"/>
<keyword evidence="2" id="KW-0560">Oxidoreductase</keyword>
<protein>
    <submittedName>
        <fullName evidence="4">Molybdopterin-dependent oxidoreductase</fullName>
    </submittedName>
</protein>
<dbReference type="InterPro" id="IPR008274">
    <property type="entry name" value="AldOxase/xan_DH_MoCoBD1"/>
</dbReference>
<keyword evidence="1" id="KW-0500">Molybdenum</keyword>
<organism evidence="4 5">
    <name type="scientific">Nakamurella alba</name>
    <dbReference type="NCBI Taxonomy" id="2665158"/>
    <lineage>
        <taxon>Bacteria</taxon>
        <taxon>Bacillati</taxon>
        <taxon>Actinomycetota</taxon>
        <taxon>Actinomycetes</taxon>
        <taxon>Nakamurellales</taxon>
        <taxon>Nakamurellaceae</taxon>
        <taxon>Nakamurella</taxon>
    </lineage>
</organism>
<dbReference type="RefSeq" id="WP_154768817.1">
    <property type="nucleotide sequence ID" value="NZ_WLYK01000005.1"/>
</dbReference>
<dbReference type="PANTHER" id="PTHR11908:SF132">
    <property type="entry name" value="ALDEHYDE OXIDASE 1-RELATED"/>
    <property type="match status" value="1"/>
</dbReference>
<proteinExistence type="predicted"/>
<evidence type="ECO:0000256" key="2">
    <source>
        <dbReference type="ARBA" id="ARBA00023002"/>
    </source>
</evidence>
<dbReference type="GO" id="GO:0005506">
    <property type="term" value="F:iron ion binding"/>
    <property type="evidence" value="ECO:0007669"/>
    <property type="project" value="InterPro"/>
</dbReference>
<evidence type="ECO:0000256" key="1">
    <source>
        <dbReference type="ARBA" id="ARBA00022505"/>
    </source>
</evidence>
<dbReference type="GO" id="GO:0016491">
    <property type="term" value="F:oxidoreductase activity"/>
    <property type="evidence" value="ECO:0007669"/>
    <property type="project" value="UniProtKB-KW"/>
</dbReference>
<dbReference type="SUPFAM" id="SSF56003">
    <property type="entry name" value="Molybdenum cofactor-binding domain"/>
    <property type="match status" value="1"/>
</dbReference>
<dbReference type="InterPro" id="IPR037165">
    <property type="entry name" value="AldOxase/xan_DH_Mopterin-bd_sf"/>
</dbReference>
<dbReference type="Pfam" id="PF01315">
    <property type="entry name" value="Ald_Xan_dh_C"/>
    <property type="match status" value="1"/>
</dbReference>
<keyword evidence="5" id="KW-1185">Reference proteome</keyword>
<dbReference type="InterPro" id="IPR016208">
    <property type="entry name" value="Ald_Oxase/xanthine_DH-like"/>
</dbReference>
<sequence>MTRAELRRPHAVGSAYERVEGRDKVVGAARYAAEFVRDEACHGWIVGSTVARGRITEVDTATAAAVPGVIDVLWHGNAHRLTEVDDAELMVLQDDRVQYHGRPVAVVIGRTLEAARAGAAALRIDYDVEPFHVQLSAHDPDLVVPDELNAGFPTDTESGDVEAGLTRADVVVDQEYRTPHLHNVPMEPHATTARWDAADQATVYDSTQNSSEVSRTAAQAFGLGAGAVTVHSEHVGGGFGSKGTTRPNVILALLAARLVDRPVTVTLTREMTFHLVGYRTPTIQRVRLGATAAGRLTAIVHETVEQSSRLLDFAEQTGESTRHMYAAPARRVTHRLSRLDVPTPRWLRAPGEAPGMFAVEAAMDELAEQLGLDPVELRIANEPETDPDSGLRFSSRHYVECLREGARLFGWSRPRPQGTGPWRVGRGVAGSTYPAYQQPSSARATARADGTFDVEIAAADIGTGARTVLRQIAADALQVPIDRVRMHVGSSALPQASGAGGSSGTASWGRAVTRASEQLCDRLTAVGGAVPFDGLSAEADTTDELSAQPALARFAYGAQFVEARVNTITGEVRVPRALGTFAVGRVVNPRLARSQLIGGMTMGLSMALLEEGRWDPAFGDTVNDNFADYHIAANADIGDIDVHWLDEQDDHLNPMGSKGIGEIGIVGTAAAVTAAVHDAVGVRIRDLPVRLDKVLAAL</sequence>
<dbReference type="InterPro" id="IPR046867">
    <property type="entry name" value="AldOxase/xan_DH_MoCoBD2"/>
</dbReference>
<dbReference type="SMART" id="SM01008">
    <property type="entry name" value="Ald_Xan_dh_C"/>
    <property type="match status" value="1"/>
</dbReference>
<dbReference type="PANTHER" id="PTHR11908">
    <property type="entry name" value="XANTHINE DEHYDROGENASE"/>
    <property type="match status" value="1"/>
</dbReference>
<dbReference type="Pfam" id="PF02738">
    <property type="entry name" value="MoCoBD_1"/>
    <property type="match status" value="1"/>
</dbReference>
<evidence type="ECO:0000259" key="3">
    <source>
        <dbReference type="SMART" id="SM01008"/>
    </source>
</evidence>
<feature type="domain" description="Aldehyde oxidase/xanthine dehydrogenase a/b hammerhead" evidence="3">
    <location>
        <begin position="26"/>
        <end position="130"/>
    </location>
</feature>
<evidence type="ECO:0000313" key="5">
    <source>
        <dbReference type="Proteomes" id="UP000460221"/>
    </source>
</evidence>